<dbReference type="InterPro" id="IPR050832">
    <property type="entry name" value="Bact_Acetyltransf"/>
</dbReference>
<dbReference type="AlphaFoldDB" id="A0A934J4P4"/>
<feature type="domain" description="N-acetyltransferase" evidence="3">
    <location>
        <begin position="8"/>
        <end position="169"/>
    </location>
</feature>
<keyword evidence="2" id="KW-0012">Acyltransferase</keyword>
<evidence type="ECO:0000256" key="1">
    <source>
        <dbReference type="ARBA" id="ARBA00022679"/>
    </source>
</evidence>
<evidence type="ECO:0000313" key="5">
    <source>
        <dbReference type="Proteomes" id="UP000640274"/>
    </source>
</evidence>
<gene>
    <name evidence="4" type="ORF">JFN88_03390</name>
</gene>
<keyword evidence="5" id="KW-1185">Reference proteome</keyword>
<sequence length="169" mass="18573">MIAKLQLEEVTQVDPVLLEQLSELLVDVVEEGASIGFLPPLSKESARDYWEGVLEDGVILWIAKEGDRVGGTVQLHLSQKANGTHRAEVAKLMVHPLQRQKGIGKALMTTLEDKAKSEGRSLLILDTRLGDPSNIVYRSLGYVEAGSIPRFAKSANGDLDATLFFYKEI</sequence>
<comment type="caution">
    <text evidence="4">The sequence shown here is derived from an EMBL/GenBank/DDBJ whole genome shotgun (WGS) entry which is preliminary data.</text>
</comment>
<evidence type="ECO:0000256" key="2">
    <source>
        <dbReference type="ARBA" id="ARBA00023315"/>
    </source>
</evidence>
<dbReference type="SUPFAM" id="SSF55729">
    <property type="entry name" value="Acyl-CoA N-acyltransferases (Nat)"/>
    <property type="match status" value="1"/>
</dbReference>
<evidence type="ECO:0000313" key="4">
    <source>
        <dbReference type="EMBL" id="MBJ6360365.1"/>
    </source>
</evidence>
<accession>A0A934J4P4</accession>
<dbReference type="Gene3D" id="3.40.630.30">
    <property type="match status" value="1"/>
</dbReference>
<dbReference type="RefSeq" id="WP_199017892.1">
    <property type="nucleotide sequence ID" value="NZ_JAELUP010000007.1"/>
</dbReference>
<keyword evidence="1" id="KW-0808">Transferase</keyword>
<dbReference type="InterPro" id="IPR000182">
    <property type="entry name" value="GNAT_dom"/>
</dbReference>
<name>A0A934J4P4_9BACL</name>
<reference evidence="4" key="1">
    <citation type="submission" date="2020-12" db="EMBL/GenBank/DDBJ databases">
        <authorList>
            <person name="Huq M.A."/>
        </authorList>
    </citation>
    <scope>NUCLEOTIDE SEQUENCE</scope>
    <source>
        <strain evidence="4">MAHUQ-46</strain>
    </source>
</reference>
<dbReference type="InterPro" id="IPR016181">
    <property type="entry name" value="Acyl_CoA_acyltransferase"/>
</dbReference>
<dbReference type="CDD" id="cd04301">
    <property type="entry name" value="NAT_SF"/>
    <property type="match status" value="1"/>
</dbReference>
<dbReference type="Pfam" id="PF00583">
    <property type="entry name" value="Acetyltransf_1"/>
    <property type="match status" value="1"/>
</dbReference>
<dbReference type="EMBL" id="JAELUP010000007">
    <property type="protein sequence ID" value="MBJ6360365.1"/>
    <property type="molecule type" value="Genomic_DNA"/>
</dbReference>
<dbReference type="PROSITE" id="PS51186">
    <property type="entry name" value="GNAT"/>
    <property type="match status" value="1"/>
</dbReference>
<dbReference type="GO" id="GO:0016747">
    <property type="term" value="F:acyltransferase activity, transferring groups other than amino-acyl groups"/>
    <property type="evidence" value="ECO:0007669"/>
    <property type="project" value="InterPro"/>
</dbReference>
<evidence type="ECO:0000259" key="3">
    <source>
        <dbReference type="PROSITE" id="PS51186"/>
    </source>
</evidence>
<organism evidence="4 5">
    <name type="scientific">Paenibacillus roseus</name>
    <dbReference type="NCBI Taxonomy" id="2798579"/>
    <lineage>
        <taxon>Bacteria</taxon>
        <taxon>Bacillati</taxon>
        <taxon>Bacillota</taxon>
        <taxon>Bacilli</taxon>
        <taxon>Bacillales</taxon>
        <taxon>Paenibacillaceae</taxon>
        <taxon>Paenibacillus</taxon>
    </lineage>
</organism>
<dbReference type="PANTHER" id="PTHR43877">
    <property type="entry name" value="AMINOALKYLPHOSPHONATE N-ACETYLTRANSFERASE-RELATED-RELATED"/>
    <property type="match status" value="1"/>
</dbReference>
<protein>
    <submittedName>
        <fullName evidence="4">GNAT family N-acetyltransferase</fullName>
    </submittedName>
</protein>
<dbReference type="Proteomes" id="UP000640274">
    <property type="component" value="Unassembled WGS sequence"/>
</dbReference>
<proteinExistence type="predicted"/>